<dbReference type="AlphaFoldDB" id="A0AAV2WEU7"/>
<reference evidence="3" key="1">
    <citation type="submission" date="2014-05" db="EMBL/GenBank/DDBJ databases">
        <authorList>
            <person name="Urmite Genomes"/>
        </authorList>
    </citation>
    <scope>NUCLEOTIDE SEQUENCE</scope>
    <source>
        <strain evidence="3">DSM 44074</strain>
    </source>
</reference>
<name>A0AAV2WEU7_MYCNE</name>
<dbReference type="SMART" id="SM00867">
    <property type="entry name" value="YceI"/>
    <property type="match status" value="1"/>
</dbReference>
<dbReference type="InterPro" id="IPR007372">
    <property type="entry name" value="Lipid/polyisoprenoid-bd_YceI"/>
</dbReference>
<dbReference type="RefSeq" id="WP_030135894.1">
    <property type="nucleotide sequence ID" value="NZ_LK021337.1"/>
</dbReference>
<accession>A0AAV2WEU7</accession>
<evidence type="ECO:0000256" key="1">
    <source>
        <dbReference type="ARBA" id="ARBA00008812"/>
    </source>
</evidence>
<dbReference type="InterPro" id="IPR036761">
    <property type="entry name" value="TTHA0802/YceI-like_sf"/>
</dbReference>
<dbReference type="Gene3D" id="2.40.128.110">
    <property type="entry name" value="Lipid/polyisoprenoid-binding, YceI-like"/>
    <property type="match status" value="1"/>
</dbReference>
<protein>
    <recommendedName>
        <fullName evidence="2">Lipid/polyisoprenoid-binding YceI-like domain-containing protein</fullName>
    </recommendedName>
</protein>
<evidence type="ECO:0000313" key="3">
    <source>
        <dbReference type="EMBL" id="CDQ42762.1"/>
    </source>
</evidence>
<dbReference type="PANTHER" id="PTHR34406">
    <property type="entry name" value="PROTEIN YCEI"/>
    <property type="match status" value="1"/>
</dbReference>
<sequence>MKKRVAAVVAGVLVVLLVAVVAATPWAYKNYVQGPPAPVLAFAAAAQPGGGALDGTWTVQPGSQVGYRVQQQLLWETVDVAGRGDTVTGNAQIEDSHVRSLKFTVDVAGLETGSSGSDEKFRSADALETDTFPTAELVGNVPTDVSAIPSDGSSTRLEVPVQLTIKGVTRPETAQVDVRRNGDRVEAVGTVPVRLPDFNVSPPKPFASLLEVQPAAVIEFLVYLAKS</sequence>
<dbReference type="PANTHER" id="PTHR34406:SF1">
    <property type="entry name" value="PROTEIN YCEI"/>
    <property type="match status" value="1"/>
</dbReference>
<reference evidence="3" key="2">
    <citation type="submission" date="2015-09" db="EMBL/GenBank/DDBJ databases">
        <title>Draft genome sequence of Mycobacterium neoaurum DSM 44074.</title>
        <authorList>
            <person name="Croce O."/>
            <person name="Robert C."/>
            <person name="Raoult D."/>
            <person name="Drancourt M."/>
        </authorList>
    </citation>
    <scope>NUCLEOTIDE SEQUENCE</scope>
    <source>
        <strain evidence="3">DSM 44074</strain>
    </source>
</reference>
<dbReference type="Pfam" id="PF04264">
    <property type="entry name" value="YceI"/>
    <property type="match status" value="1"/>
</dbReference>
<dbReference type="Proteomes" id="UP000028864">
    <property type="component" value="Unassembled WGS sequence"/>
</dbReference>
<comment type="similarity">
    <text evidence="1">Belongs to the UPF0312 family.</text>
</comment>
<gene>
    <name evidence="3" type="ORF">BN1047_00619</name>
</gene>
<evidence type="ECO:0000313" key="4">
    <source>
        <dbReference type="Proteomes" id="UP000028864"/>
    </source>
</evidence>
<organism evidence="3 4">
    <name type="scientific">Mycolicibacterium neoaurum</name>
    <name type="common">Mycobacterium neoaurum</name>
    <dbReference type="NCBI Taxonomy" id="1795"/>
    <lineage>
        <taxon>Bacteria</taxon>
        <taxon>Bacillati</taxon>
        <taxon>Actinomycetota</taxon>
        <taxon>Actinomycetes</taxon>
        <taxon>Mycobacteriales</taxon>
        <taxon>Mycobacteriaceae</taxon>
        <taxon>Mycolicibacterium</taxon>
    </lineage>
</organism>
<dbReference type="SUPFAM" id="SSF101874">
    <property type="entry name" value="YceI-like"/>
    <property type="match status" value="1"/>
</dbReference>
<dbReference type="EMBL" id="LK021337">
    <property type="protein sequence ID" value="CDQ42762.1"/>
    <property type="molecule type" value="Genomic_DNA"/>
</dbReference>
<evidence type="ECO:0000259" key="2">
    <source>
        <dbReference type="SMART" id="SM00867"/>
    </source>
</evidence>
<feature type="domain" description="Lipid/polyisoprenoid-binding YceI-like" evidence="2">
    <location>
        <begin position="56"/>
        <end position="221"/>
    </location>
</feature>
<proteinExistence type="inferred from homology"/>